<comment type="cofactor">
    <cofactor evidence="2">
        <name>Mg(2+)</name>
        <dbReference type="ChEBI" id="CHEBI:18420"/>
    </cofactor>
</comment>
<dbReference type="GO" id="GO:0046872">
    <property type="term" value="F:metal ion binding"/>
    <property type="evidence" value="ECO:0007669"/>
    <property type="project" value="UniProtKB-KW"/>
</dbReference>
<gene>
    <name evidence="10" type="ORF">FXV77_16000</name>
</gene>
<evidence type="ECO:0000256" key="6">
    <source>
        <dbReference type="ARBA" id="ARBA00022801"/>
    </source>
</evidence>
<dbReference type="GO" id="GO:0004518">
    <property type="term" value="F:nuclease activity"/>
    <property type="evidence" value="ECO:0007669"/>
    <property type="project" value="UniProtKB-KW"/>
</dbReference>
<evidence type="ECO:0000259" key="9">
    <source>
        <dbReference type="Pfam" id="PF03372"/>
    </source>
</evidence>
<protein>
    <recommendedName>
        <fullName evidence="9">Endonuclease/exonuclease/phosphatase domain-containing protein</fullName>
    </recommendedName>
</protein>
<dbReference type="InterPro" id="IPR051547">
    <property type="entry name" value="TDP2-like"/>
</dbReference>
<dbReference type="InterPro" id="IPR036691">
    <property type="entry name" value="Endo/exonu/phosph_ase_sf"/>
</dbReference>
<dbReference type="Gene3D" id="2.60.40.10">
    <property type="entry name" value="Immunoglobulins"/>
    <property type="match status" value="1"/>
</dbReference>
<dbReference type="Pfam" id="PF03372">
    <property type="entry name" value="Exo_endo_phos"/>
    <property type="match status" value="1"/>
</dbReference>
<evidence type="ECO:0000256" key="3">
    <source>
        <dbReference type="ARBA" id="ARBA00022722"/>
    </source>
</evidence>
<keyword evidence="5" id="KW-0227">DNA damage</keyword>
<dbReference type="PANTHER" id="PTHR15822">
    <property type="entry name" value="TRAF AND TNF RECEPTOR-ASSOCIATED PROTEIN"/>
    <property type="match status" value="1"/>
</dbReference>
<keyword evidence="3" id="KW-0540">Nuclease</keyword>
<evidence type="ECO:0000256" key="4">
    <source>
        <dbReference type="ARBA" id="ARBA00022723"/>
    </source>
</evidence>
<dbReference type="InterPro" id="IPR013783">
    <property type="entry name" value="Ig-like_fold"/>
</dbReference>
<keyword evidence="8" id="KW-0234">DNA repair</keyword>
<dbReference type="GO" id="GO:0016787">
    <property type="term" value="F:hydrolase activity"/>
    <property type="evidence" value="ECO:0007669"/>
    <property type="project" value="UniProtKB-KW"/>
</dbReference>
<reference evidence="10 11" key="1">
    <citation type="submission" date="2019-08" db="EMBL/GenBank/DDBJ databases">
        <title>Phlebobacter frassis gen. nov. sp. nov., a new member of family Sphingobacteriaceae isolated from sand fly rearing media.</title>
        <authorList>
            <person name="Kakumanu M.L."/>
            <person name="Marayati B.F."/>
            <person name="Wada-Katsumata A."/>
            <person name="Wasserberg G."/>
            <person name="Schal C."/>
            <person name="Apperson C.S."/>
            <person name="Ponnusamy L."/>
        </authorList>
    </citation>
    <scope>NUCLEOTIDE SEQUENCE [LARGE SCALE GENOMIC DNA]</scope>
    <source>
        <strain evidence="10 11">SSI9</strain>
    </source>
</reference>
<comment type="cofactor">
    <cofactor evidence="1">
        <name>Mn(2+)</name>
        <dbReference type="ChEBI" id="CHEBI:29035"/>
    </cofactor>
</comment>
<dbReference type="InterPro" id="IPR008964">
    <property type="entry name" value="Invasin/intimin_cell_adhesion"/>
</dbReference>
<keyword evidence="7" id="KW-0460">Magnesium</keyword>
<keyword evidence="6" id="KW-0378">Hydrolase</keyword>
<dbReference type="SUPFAM" id="SSF56219">
    <property type="entry name" value="DNase I-like"/>
    <property type="match status" value="1"/>
</dbReference>
<feature type="domain" description="Endonuclease/exonuclease/phosphatase" evidence="9">
    <location>
        <begin position="151"/>
        <end position="390"/>
    </location>
</feature>
<accession>A0A5D4GZB0</accession>
<dbReference type="EMBL" id="VTAV01000013">
    <property type="protein sequence ID" value="TYR34121.1"/>
    <property type="molecule type" value="Genomic_DNA"/>
</dbReference>
<dbReference type="GO" id="GO:0006281">
    <property type="term" value="P:DNA repair"/>
    <property type="evidence" value="ECO:0007669"/>
    <property type="project" value="UniProtKB-KW"/>
</dbReference>
<evidence type="ECO:0000256" key="7">
    <source>
        <dbReference type="ARBA" id="ARBA00022842"/>
    </source>
</evidence>
<evidence type="ECO:0000256" key="8">
    <source>
        <dbReference type="ARBA" id="ARBA00023204"/>
    </source>
</evidence>
<dbReference type="Gene3D" id="3.60.10.10">
    <property type="entry name" value="Endonuclease/exonuclease/phosphatase"/>
    <property type="match status" value="1"/>
</dbReference>
<organism evidence="10 11">
    <name type="scientific">Sphingobacterium phlebotomi</name>
    <dbReference type="NCBI Taxonomy" id="2605433"/>
    <lineage>
        <taxon>Bacteria</taxon>
        <taxon>Pseudomonadati</taxon>
        <taxon>Bacteroidota</taxon>
        <taxon>Sphingobacteriia</taxon>
        <taxon>Sphingobacteriales</taxon>
        <taxon>Sphingobacteriaceae</taxon>
        <taxon>Sphingobacterium</taxon>
    </lineage>
</organism>
<evidence type="ECO:0000256" key="2">
    <source>
        <dbReference type="ARBA" id="ARBA00001946"/>
    </source>
</evidence>
<name>A0A5D4GZB0_9SPHI</name>
<dbReference type="PANTHER" id="PTHR15822:SF4">
    <property type="entry name" value="TYROSYL-DNA PHOSPHODIESTERASE 2"/>
    <property type="match status" value="1"/>
</dbReference>
<evidence type="ECO:0000313" key="10">
    <source>
        <dbReference type="EMBL" id="TYR34121.1"/>
    </source>
</evidence>
<comment type="caution">
    <text evidence="10">The sequence shown here is derived from an EMBL/GenBank/DDBJ whole genome shotgun (WGS) entry which is preliminary data.</text>
</comment>
<sequence length="402" mass="45507">MMVGIKPEDKAMKLRNEKMKVRNITQLTFCMFLMLVGCKSSGEFDPGPFARENGEDKTLLTFNVTDASGEPIEGAYVVSYRQLAPKHIRTGEGYTDNQGEIQIEDQSHTAKGYATVTAPGYNSKRIDLIIEQKQENNISITLLAQDVLKVMSYNIQEGFKNNAQQRQKFAEWVQTYDPDIILVQEMMHFTDASFAAFAKTYGHDHAVLTKTVGIPTGITSKEPINNIRKVVQTGVLHHGYVTAETAGIRVFSIHLCPYELDNERNIYQIARKDEIKIIMDDAAHYTSVPVIIGGDLNDHNTFDRDSYGPGYRYGERDHTVTNTLKEYNFLDTYPLLQNIFKPTWPVDNVSSNGPNEGARLDYIFVSDNARNTVVYSDIIQSTYTDSFSDHYPTYIEIKKSTN</sequence>
<dbReference type="AlphaFoldDB" id="A0A5D4GZB0"/>
<dbReference type="InterPro" id="IPR005135">
    <property type="entry name" value="Endo/exonuclease/phosphatase"/>
</dbReference>
<evidence type="ECO:0000256" key="1">
    <source>
        <dbReference type="ARBA" id="ARBA00001936"/>
    </source>
</evidence>
<proteinExistence type="predicted"/>
<evidence type="ECO:0000256" key="5">
    <source>
        <dbReference type="ARBA" id="ARBA00022763"/>
    </source>
</evidence>
<dbReference type="SUPFAM" id="SSF49373">
    <property type="entry name" value="Invasin/intimin cell-adhesion fragments"/>
    <property type="match status" value="1"/>
</dbReference>
<evidence type="ECO:0000313" key="11">
    <source>
        <dbReference type="Proteomes" id="UP000322362"/>
    </source>
</evidence>
<keyword evidence="4" id="KW-0479">Metal-binding</keyword>
<dbReference type="Proteomes" id="UP000322362">
    <property type="component" value="Unassembled WGS sequence"/>
</dbReference>
<keyword evidence="11" id="KW-1185">Reference proteome</keyword>